<accession>A0A1V4QE42</accession>
<protein>
    <submittedName>
        <fullName evidence="6">ATP-binding protein</fullName>
    </submittedName>
</protein>
<name>A0A1V4QE42_UNCW3</name>
<dbReference type="GO" id="GO:0046872">
    <property type="term" value="F:metal ion binding"/>
    <property type="evidence" value="ECO:0007669"/>
    <property type="project" value="UniProtKB-KW"/>
</dbReference>
<dbReference type="Proteomes" id="UP000191663">
    <property type="component" value="Unassembled WGS sequence"/>
</dbReference>
<evidence type="ECO:0000256" key="2">
    <source>
        <dbReference type="ARBA" id="ARBA00022741"/>
    </source>
</evidence>
<evidence type="ECO:0000256" key="4">
    <source>
        <dbReference type="ARBA" id="ARBA00023004"/>
    </source>
</evidence>
<evidence type="ECO:0000313" key="6">
    <source>
        <dbReference type="EMBL" id="OPX17604.1"/>
    </source>
</evidence>
<keyword evidence="4" id="KW-0408">Iron</keyword>
<evidence type="ECO:0000256" key="5">
    <source>
        <dbReference type="ARBA" id="ARBA00023014"/>
    </source>
</evidence>
<keyword evidence="5" id="KW-0411">Iron-sulfur</keyword>
<dbReference type="SUPFAM" id="SSF52540">
    <property type="entry name" value="P-loop containing nucleoside triphosphate hydrolases"/>
    <property type="match status" value="1"/>
</dbReference>
<keyword evidence="2" id="KW-0547">Nucleotide-binding</keyword>
<dbReference type="PANTHER" id="PTHR23264">
    <property type="entry name" value="NUCLEOTIDE-BINDING PROTEIN NBP35 YEAST -RELATED"/>
    <property type="match status" value="1"/>
</dbReference>
<dbReference type="HAMAP" id="MF_02040">
    <property type="entry name" value="Mrp_NBP35"/>
    <property type="match status" value="1"/>
</dbReference>
<dbReference type="GO" id="GO:0016226">
    <property type="term" value="P:iron-sulfur cluster assembly"/>
    <property type="evidence" value="ECO:0007669"/>
    <property type="project" value="InterPro"/>
</dbReference>
<comment type="caution">
    <text evidence="6">The sequence shown here is derived from an EMBL/GenBank/DDBJ whole genome shotgun (WGS) entry which is preliminary data.</text>
</comment>
<feature type="non-terminal residue" evidence="6">
    <location>
        <position position="1"/>
    </location>
</feature>
<dbReference type="GO" id="GO:0005829">
    <property type="term" value="C:cytosol"/>
    <property type="evidence" value="ECO:0007669"/>
    <property type="project" value="TreeGrafter"/>
</dbReference>
<evidence type="ECO:0000256" key="1">
    <source>
        <dbReference type="ARBA" id="ARBA00022723"/>
    </source>
</evidence>
<keyword evidence="1" id="KW-0479">Metal-binding</keyword>
<dbReference type="GO" id="GO:0051536">
    <property type="term" value="F:iron-sulfur cluster binding"/>
    <property type="evidence" value="ECO:0007669"/>
    <property type="project" value="UniProtKB-KW"/>
</dbReference>
<gene>
    <name evidence="6" type="ORF">BXT86_05660</name>
</gene>
<sequence>VFSGKGGVGKSTVAVNLGIALSRRNQKVGMLDVDIHGPNLAKFLGVEGRQLESAGENKIKPVKITENLSLVSMAFLLRDKDTAVIWRGPLKMKLIRQFLGDVEWGELDWLIIDSPPGTGDEPLSVAQLIPATGAIVVTTPQEVSLLDSRKAVDFARKLNLKTYGIIENMSGLTCPHCGKKINLFKEGGGRKAAEELGVPFLGSVPIDPKIVELGDDGKPFIIHQSESDAAKAFNDIVEKIINNSKG</sequence>
<dbReference type="EMBL" id="MUKB01000103">
    <property type="protein sequence ID" value="OPX17604.1"/>
    <property type="molecule type" value="Genomic_DNA"/>
</dbReference>
<dbReference type="Pfam" id="PF10609">
    <property type="entry name" value="ParA"/>
    <property type="match status" value="1"/>
</dbReference>
<dbReference type="PANTHER" id="PTHR23264:SF19">
    <property type="entry name" value="CYTOSOLIC FE-S CLUSTER ASSEMBLY FACTOR NUBP2"/>
    <property type="match status" value="1"/>
</dbReference>
<dbReference type="GO" id="GO:0005524">
    <property type="term" value="F:ATP binding"/>
    <property type="evidence" value="ECO:0007669"/>
    <property type="project" value="UniProtKB-KW"/>
</dbReference>
<evidence type="ECO:0000313" key="7">
    <source>
        <dbReference type="Proteomes" id="UP000191663"/>
    </source>
</evidence>
<dbReference type="InterPro" id="IPR019591">
    <property type="entry name" value="Mrp/NBP35_ATP-bd"/>
</dbReference>
<dbReference type="GO" id="GO:0140663">
    <property type="term" value="F:ATP-dependent FeS chaperone activity"/>
    <property type="evidence" value="ECO:0007669"/>
    <property type="project" value="InterPro"/>
</dbReference>
<keyword evidence="3 6" id="KW-0067">ATP-binding</keyword>
<dbReference type="InterPro" id="IPR033756">
    <property type="entry name" value="YlxH/NBP35"/>
</dbReference>
<dbReference type="Gene3D" id="3.40.50.300">
    <property type="entry name" value="P-loop containing nucleotide triphosphate hydrolases"/>
    <property type="match status" value="1"/>
</dbReference>
<dbReference type="InterPro" id="IPR027417">
    <property type="entry name" value="P-loop_NTPase"/>
</dbReference>
<dbReference type="CDD" id="cd02037">
    <property type="entry name" value="Mrp_NBP35"/>
    <property type="match status" value="1"/>
</dbReference>
<dbReference type="AlphaFoldDB" id="A0A1V4QE42"/>
<dbReference type="FunFam" id="3.40.50.300:FF:001119">
    <property type="entry name" value="Iron-sulfur cluster carrier protein"/>
    <property type="match status" value="1"/>
</dbReference>
<reference evidence="7" key="1">
    <citation type="submission" date="2017-01" db="EMBL/GenBank/DDBJ databases">
        <title>Novel pathways for hydrocarbon cycling and metabolic interdependencies in hydrothermal sediment communities.</title>
        <authorList>
            <person name="Dombrowski N."/>
            <person name="Seitz K."/>
            <person name="Teske A."/>
            <person name="Baker B."/>
        </authorList>
    </citation>
    <scope>NUCLEOTIDE SEQUENCE [LARGE SCALE GENOMIC DNA]</scope>
</reference>
<evidence type="ECO:0000256" key="3">
    <source>
        <dbReference type="ARBA" id="ARBA00022840"/>
    </source>
</evidence>
<proteinExistence type="inferred from homology"/>
<organism evidence="6 7">
    <name type="scientific">candidate division WOR-3 bacterium 4484_100</name>
    <dbReference type="NCBI Taxonomy" id="1936077"/>
    <lineage>
        <taxon>Bacteria</taxon>
        <taxon>Bacteria division WOR-3</taxon>
    </lineage>
</organism>